<feature type="compositionally biased region" description="Acidic residues" evidence="1">
    <location>
        <begin position="101"/>
        <end position="117"/>
    </location>
</feature>
<evidence type="ECO:0000313" key="3">
    <source>
        <dbReference type="Proteomes" id="UP001275084"/>
    </source>
</evidence>
<reference evidence="2" key="2">
    <citation type="submission" date="2023-06" db="EMBL/GenBank/DDBJ databases">
        <authorList>
            <consortium name="Lawrence Berkeley National Laboratory"/>
            <person name="Haridas S."/>
            <person name="Hensen N."/>
            <person name="Bonometti L."/>
            <person name="Westerberg I."/>
            <person name="Brannstrom I.O."/>
            <person name="Guillou S."/>
            <person name="Cros-Aarteil S."/>
            <person name="Calhoun S."/>
            <person name="Kuo A."/>
            <person name="Mondo S."/>
            <person name="Pangilinan J."/>
            <person name="Riley R."/>
            <person name="Labutti K."/>
            <person name="Andreopoulos B."/>
            <person name="Lipzen A."/>
            <person name="Chen C."/>
            <person name="Yanf M."/>
            <person name="Daum C."/>
            <person name="Ng V."/>
            <person name="Clum A."/>
            <person name="Steindorff A."/>
            <person name="Ohm R."/>
            <person name="Martin F."/>
            <person name="Silar P."/>
            <person name="Natvig D."/>
            <person name="Lalanne C."/>
            <person name="Gautier V."/>
            <person name="Ament-Velasquez S.L."/>
            <person name="Kruys A."/>
            <person name="Hutchinson M.I."/>
            <person name="Powell A.J."/>
            <person name="Barry K."/>
            <person name="Miller A.N."/>
            <person name="Grigoriev I.V."/>
            <person name="Debuchy R."/>
            <person name="Gladieux P."/>
            <person name="Thoren M.H."/>
            <person name="Johannesson H."/>
        </authorList>
    </citation>
    <scope>NUCLEOTIDE SEQUENCE</scope>
    <source>
        <strain evidence="2">CBS 955.72</strain>
    </source>
</reference>
<organism evidence="2 3">
    <name type="scientific">Lasiosphaeria hispida</name>
    <dbReference type="NCBI Taxonomy" id="260671"/>
    <lineage>
        <taxon>Eukaryota</taxon>
        <taxon>Fungi</taxon>
        <taxon>Dikarya</taxon>
        <taxon>Ascomycota</taxon>
        <taxon>Pezizomycotina</taxon>
        <taxon>Sordariomycetes</taxon>
        <taxon>Sordariomycetidae</taxon>
        <taxon>Sordariales</taxon>
        <taxon>Lasiosphaeriaceae</taxon>
        <taxon>Lasiosphaeria</taxon>
    </lineage>
</organism>
<feature type="compositionally biased region" description="Polar residues" evidence="1">
    <location>
        <begin position="549"/>
        <end position="560"/>
    </location>
</feature>
<dbReference type="EMBL" id="JAUIQD010000001">
    <property type="protein sequence ID" value="KAK3362683.1"/>
    <property type="molecule type" value="Genomic_DNA"/>
</dbReference>
<feature type="region of interest" description="Disordered" evidence="1">
    <location>
        <begin position="599"/>
        <end position="901"/>
    </location>
</feature>
<feature type="compositionally biased region" description="Basic and acidic residues" evidence="1">
    <location>
        <begin position="394"/>
        <end position="413"/>
    </location>
</feature>
<gene>
    <name evidence="2" type="ORF">B0T25DRAFT_12613</name>
</gene>
<feature type="compositionally biased region" description="Low complexity" evidence="1">
    <location>
        <begin position="717"/>
        <end position="736"/>
    </location>
</feature>
<feature type="compositionally biased region" description="Polar residues" evidence="1">
    <location>
        <begin position="261"/>
        <end position="275"/>
    </location>
</feature>
<feature type="compositionally biased region" description="Polar residues" evidence="1">
    <location>
        <begin position="886"/>
        <end position="901"/>
    </location>
</feature>
<dbReference type="GO" id="GO:0005634">
    <property type="term" value="C:nucleus"/>
    <property type="evidence" value="ECO:0007669"/>
    <property type="project" value="InterPro"/>
</dbReference>
<dbReference type="AlphaFoldDB" id="A0AAJ0HU07"/>
<feature type="compositionally biased region" description="Low complexity" evidence="1">
    <location>
        <begin position="599"/>
        <end position="608"/>
    </location>
</feature>
<dbReference type="InterPro" id="IPR018465">
    <property type="entry name" value="Scm3/HJURP"/>
</dbReference>
<evidence type="ECO:0008006" key="4">
    <source>
        <dbReference type="Google" id="ProtNLM"/>
    </source>
</evidence>
<keyword evidence="3" id="KW-1185">Reference proteome</keyword>
<evidence type="ECO:0000256" key="1">
    <source>
        <dbReference type="SAM" id="MobiDB-lite"/>
    </source>
</evidence>
<feature type="region of interest" description="Disordered" evidence="1">
    <location>
        <begin position="1"/>
        <end position="39"/>
    </location>
</feature>
<dbReference type="Pfam" id="PF10384">
    <property type="entry name" value="Scm3"/>
    <property type="match status" value="1"/>
</dbReference>
<accession>A0AAJ0HU07</accession>
<feature type="compositionally biased region" description="Polar residues" evidence="1">
    <location>
        <begin position="637"/>
        <end position="647"/>
    </location>
</feature>
<dbReference type="Gene3D" id="1.10.20.10">
    <property type="entry name" value="Histone, subunit A"/>
    <property type="match status" value="1"/>
</dbReference>
<dbReference type="InterPro" id="IPR009072">
    <property type="entry name" value="Histone-fold"/>
</dbReference>
<feature type="compositionally biased region" description="Basic and acidic residues" evidence="1">
    <location>
        <begin position="613"/>
        <end position="636"/>
    </location>
</feature>
<feature type="compositionally biased region" description="Basic and acidic residues" evidence="1">
    <location>
        <begin position="501"/>
        <end position="510"/>
    </location>
</feature>
<feature type="compositionally biased region" description="Polar residues" evidence="1">
    <location>
        <begin position="314"/>
        <end position="331"/>
    </location>
</feature>
<feature type="compositionally biased region" description="Basic and acidic residues" evidence="1">
    <location>
        <begin position="118"/>
        <end position="130"/>
    </location>
</feature>
<feature type="compositionally biased region" description="Polar residues" evidence="1">
    <location>
        <begin position="828"/>
        <end position="845"/>
    </location>
</feature>
<comment type="caution">
    <text evidence="2">The sequence shown here is derived from an EMBL/GenBank/DDBJ whole genome shotgun (WGS) entry which is preliminary data.</text>
</comment>
<protein>
    <recommendedName>
        <fullName evidence="4">Myb-like DNA-binding domain protein</fullName>
    </recommendedName>
</protein>
<feature type="compositionally biased region" description="Low complexity" evidence="1">
    <location>
        <begin position="333"/>
        <end position="344"/>
    </location>
</feature>
<dbReference type="GO" id="GO:0046982">
    <property type="term" value="F:protein heterodimerization activity"/>
    <property type="evidence" value="ECO:0007669"/>
    <property type="project" value="InterPro"/>
</dbReference>
<feature type="region of interest" description="Disordered" evidence="1">
    <location>
        <begin position="92"/>
        <end position="154"/>
    </location>
</feature>
<feature type="compositionally biased region" description="Acidic residues" evidence="1">
    <location>
        <begin position="15"/>
        <end position="24"/>
    </location>
</feature>
<name>A0AAJ0HU07_9PEZI</name>
<feature type="region of interest" description="Disordered" evidence="1">
    <location>
        <begin position="244"/>
        <end position="580"/>
    </location>
</feature>
<dbReference type="GO" id="GO:0042393">
    <property type="term" value="F:histone binding"/>
    <property type="evidence" value="ECO:0007669"/>
    <property type="project" value="InterPro"/>
</dbReference>
<reference evidence="2" key="1">
    <citation type="journal article" date="2023" name="Mol. Phylogenet. Evol.">
        <title>Genome-scale phylogeny and comparative genomics of the fungal order Sordariales.</title>
        <authorList>
            <person name="Hensen N."/>
            <person name="Bonometti L."/>
            <person name="Westerberg I."/>
            <person name="Brannstrom I.O."/>
            <person name="Guillou S."/>
            <person name="Cros-Aarteil S."/>
            <person name="Calhoun S."/>
            <person name="Haridas S."/>
            <person name="Kuo A."/>
            <person name="Mondo S."/>
            <person name="Pangilinan J."/>
            <person name="Riley R."/>
            <person name="LaButti K."/>
            <person name="Andreopoulos B."/>
            <person name="Lipzen A."/>
            <person name="Chen C."/>
            <person name="Yan M."/>
            <person name="Daum C."/>
            <person name="Ng V."/>
            <person name="Clum A."/>
            <person name="Steindorff A."/>
            <person name="Ohm R.A."/>
            <person name="Martin F."/>
            <person name="Silar P."/>
            <person name="Natvig D.O."/>
            <person name="Lalanne C."/>
            <person name="Gautier V."/>
            <person name="Ament-Velasquez S.L."/>
            <person name="Kruys A."/>
            <person name="Hutchinson M.I."/>
            <person name="Powell A.J."/>
            <person name="Barry K."/>
            <person name="Miller A.N."/>
            <person name="Grigoriev I.V."/>
            <person name="Debuchy R."/>
            <person name="Gladieux P."/>
            <person name="Hiltunen Thoren M."/>
            <person name="Johannesson H."/>
        </authorList>
    </citation>
    <scope>NUCLEOTIDE SEQUENCE</scope>
    <source>
        <strain evidence="2">CBS 955.72</strain>
    </source>
</reference>
<proteinExistence type="predicted"/>
<evidence type="ECO:0000313" key="2">
    <source>
        <dbReference type="EMBL" id="KAK3362683.1"/>
    </source>
</evidence>
<dbReference type="Proteomes" id="UP001275084">
    <property type="component" value="Unassembled WGS sequence"/>
</dbReference>
<dbReference type="PANTHER" id="PTHR15992">
    <property type="entry name" value="HOLLIDAY JUNCTION RECOGNITION PROTEIN"/>
    <property type="match status" value="1"/>
</dbReference>
<feature type="compositionally biased region" description="Basic and acidic residues" evidence="1">
    <location>
        <begin position="537"/>
        <end position="548"/>
    </location>
</feature>
<sequence>MERSLKRIRIGTSPFDDDDADADELTSRPEEVNARRDPGYQLQRSRAFAAYKLKSAFERIFDKYERDFTGIGDEIDLRTGEIIVNNGHIESLKPARLGAPGDDDDESLADGSADEEERILQGKKDQRLSRLESNPLGPLRIQPAPPLFPRQWSTTPQFMGAPPMPSGTMYPGQMQFPMPVSYGAPNPSQSIDPTWSAPALPQPMFGGGLRPAKFTPRIKARVSLITAGGESAAHDEDDLLLGVFTSAPSKPRSDELAEPPSTLSPLEHNTVTNEGQPIVSEPTPTPGSEGVRQAKYKKPDVPKVGPKKKKTARASHTNSSKEVVKKSSPNPDVQAPAVAGQPAVSIKISRAGGLTTPRASSSEDAGMEGGHHTVTKKGPGVGSKTSLPGAAPLKKRDSLGAEKEHDIYIDQNKRLAKKPSNQTLRVEIIGRKPADLASYMIITPEPSSDSDTSGPMDVDSSRHTAAGGPESTELIGAQASPITGGPREAAEAHSHASPTSQREKQSHPKPPEVFSRNIQDPAYAFSDEDEPTIPRKKASDREVDKTLERTSISKPQNTPAQKARKKKTVDRYVSRVRSPSLGVESCERADFHMVVLQASNPQPAAQQNVPDLAIKEGEDKSVETPSQPKEKHKVESSRNLLVESSDTPVIPVSEAEQRIVVPEPTIPRKRKQRHSDKAQVEVSPLRTPAVQPVPSPVELQEDWEIPETPEPSPPSSPARLSPSLGLASPSPGPMLSNDEPALLCAQRLPSPDQTVDGPDPKESTITVITSPPPKTPAPKNTLRHLSGPNPASSARTGILSLLSDDEDELSLGPQDFTPSGSRRRKPSPTAQDGSNNSDITPNPHTHSSRRIRLSLASSGGMSSTRKKGSLSSKRGVVLGSRHSVGGSASKTPIRTSPTKSRFGSTLLSRLTAGRMSTLAIRSAGSGLGLRGGGAPVGPASPLGSELIQTPGGHMRRCGEGDFRCDRDFCFVCL</sequence>
<dbReference type="PANTHER" id="PTHR15992:SF5">
    <property type="entry name" value="HOLLIDAY JUNCTION RECOGNITION PROTEIN"/>
    <property type="match status" value="1"/>
</dbReference>
<feature type="compositionally biased region" description="Basic and acidic residues" evidence="1">
    <location>
        <begin position="25"/>
        <end position="38"/>
    </location>
</feature>